<organism evidence="2 3">
    <name type="scientific">Hevea brasiliensis</name>
    <name type="common">Para rubber tree</name>
    <name type="synonym">Siphonia brasiliensis</name>
    <dbReference type="NCBI Taxonomy" id="3981"/>
    <lineage>
        <taxon>Eukaryota</taxon>
        <taxon>Viridiplantae</taxon>
        <taxon>Streptophyta</taxon>
        <taxon>Embryophyta</taxon>
        <taxon>Tracheophyta</taxon>
        <taxon>Spermatophyta</taxon>
        <taxon>Magnoliopsida</taxon>
        <taxon>eudicotyledons</taxon>
        <taxon>Gunneridae</taxon>
        <taxon>Pentapetalae</taxon>
        <taxon>rosids</taxon>
        <taxon>fabids</taxon>
        <taxon>Malpighiales</taxon>
        <taxon>Euphorbiaceae</taxon>
        <taxon>Crotonoideae</taxon>
        <taxon>Micrandreae</taxon>
        <taxon>Hevea</taxon>
    </lineage>
</organism>
<keyword evidence="3" id="KW-1185">Reference proteome</keyword>
<dbReference type="Proteomes" id="UP000467840">
    <property type="component" value="Chromosome 18"/>
</dbReference>
<evidence type="ECO:0000313" key="2">
    <source>
        <dbReference type="EMBL" id="KAF2297305.1"/>
    </source>
</evidence>
<sequence>MLVKSSMGLNEGRSYRRQLFDEIFDFSEDDSLFAEDVEEDESAGDQDMNEGGIGAVANTNAIEEGPLTGMLFPCISTMFNFYKEHARLKGRKAIGAKSSKRINWLAKINTILRENGMWQISKVISSHNHELEPSMSRLMVAHRSLNMDMKRRLEANDIAGIRPAKSIRLLEVQRRLRLGDGDAEAIRKLFVRMQRNDPEFFYSFDLNDDSRRSKVLWVHPRSRAAYEEFNDVVSFDTTYLVNRYKLPFATIVGVNHHGQSILLGCALISHEDVNTFKWLFITWLEAMGDVHPNSILTNQCESMRKAIREGVERLFQEASNLAYDDNKIKFVKQQLAELKQDLLSWNDGMIAPTSNAQATIDTNNVDENEENERVILNPHVTRSRGQPRINTQSVREITQRANSVGIETVEGAGVEVGPHNSQTQGNVTDAVINPIVSNYTKPS</sequence>
<evidence type="ECO:0000259" key="1">
    <source>
        <dbReference type="Pfam" id="PF10551"/>
    </source>
</evidence>
<dbReference type="InterPro" id="IPR018289">
    <property type="entry name" value="MULE_transposase_dom"/>
</dbReference>
<gene>
    <name evidence="2" type="ORF">GH714_021003</name>
</gene>
<accession>A0A6A6LA15</accession>
<name>A0A6A6LA15_HEVBR</name>
<protein>
    <recommendedName>
        <fullName evidence="1">MULE transposase domain-containing protein</fullName>
    </recommendedName>
</protein>
<dbReference type="PANTHER" id="PTHR47718">
    <property type="entry name" value="OS01G0519700 PROTEIN"/>
    <property type="match status" value="1"/>
</dbReference>
<evidence type="ECO:0000313" key="3">
    <source>
        <dbReference type="Proteomes" id="UP000467840"/>
    </source>
</evidence>
<feature type="domain" description="MULE transposase" evidence="1">
    <location>
        <begin position="232"/>
        <end position="309"/>
    </location>
</feature>
<dbReference type="EMBL" id="JAAGAX010000012">
    <property type="protein sequence ID" value="KAF2297305.1"/>
    <property type="molecule type" value="Genomic_DNA"/>
</dbReference>
<proteinExistence type="predicted"/>
<dbReference type="PANTHER" id="PTHR47718:SF17">
    <property type="entry name" value="PROTEIN FAR1-RELATED SEQUENCE 5-LIKE"/>
    <property type="match status" value="1"/>
</dbReference>
<comment type="caution">
    <text evidence="2">The sequence shown here is derived from an EMBL/GenBank/DDBJ whole genome shotgun (WGS) entry which is preliminary data.</text>
</comment>
<reference evidence="2 3" key="1">
    <citation type="journal article" date="2020" name="Mol. Plant">
        <title>The Chromosome-Based Rubber Tree Genome Provides New Insights into Spurge Genome Evolution and Rubber Biosynthesis.</title>
        <authorList>
            <person name="Liu J."/>
            <person name="Shi C."/>
            <person name="Shi C.C."/>
            <person name="Li W."/>
            <person name="Zhang Q.J."/>
            <person name="Zhang Y."/>
            <person name="Li K."/>
            <person name="Lu H.F."/>
            <person name="Shi C."/>
            <person name="Zhu S.T."/>
            <person name="Xiao Z.Y."/>
            <person name="Nan H."/>
            <person name="Yue Y."/>
            <person name="Zhu X.G."/>
            <person name="Wu Y."/>
            <person name="Hong X.N."/>
            <person name="Fan G.Y."/>
            <person name="Tong Y."/>
            <person name="Zhang D."/>
            <person name="Mao C.L."/>
            <person name="Liu Y.L."/>
            <person name="Hao S.J."/>
            <person name="Liu W.Q."/>
            <person name="Lv M.Q."/>
            <person name="Zhang H.B."/>
            <person name="Liu Y."/>
            <person name="Hu-Tang G.R."/>
            <person name="Wang J.P."/>
            <person name="Wang J.H."/>
            <person name="Sun Y.H."/>
            <person name="Ni S.B."/>
            <person name="Chen W.B."/>
            <person name="Zhang X.C."/>
            <person name="Jiao Y.N."/>
            <person name="Eichler E.E."/>
            <person name="Li G.H."/>
            <person name="Liu X."/>
            <person name="Gao L.Z."/>
        </authorList>
    </citation>
    <scope>NUCLEOTIDE SEQUENCE [LARGE SCALE GENOMIC DNA]</scope>
    <source>
        <strain evidence="3">cv. GT1</strain>
        <tissue evidence="2">Leaf</tissue>
    </source>
</reference>
<dbReference type="Pfam" id="PF10551">
    <property type="entry name" value="MULE"/>
    <property type="match status" value="1"/>
</dbReference>
<dbReference type="AlphaFoldDB" id="A0A6A6LA15"/>